<keyword evidence="1" id="KW-0276">Fatty acid metabolism</keyword>
<evidence type="ECO:0000256" key="2">
    <source>
        <dbReference type="SAM" id="MobiDB-lite"/>
    </source>
</evidence>
<dbReference type="CDD" id="cd06850">
    <property type="entry name" value="biotinyl_domain"/>
    <property type="match status" value="1"/>
</dbReference>
<dbReference type="GO" id="GO:0003989">
    <property type="term" value="F:acetyl-CoA carboxylase activity"/>
    <property type="evidence" value="ECO:0007669"/>
    <property type="project" value="InterPro"/>
</dbReference>
<protein>
    <recommendedName>
        <fullName evidence="1">Biotin carboxyl carrier protein of acetyl-CoA carboxylase</fullName>
    </recommendedName>
</protein>
<dbReference type="PANTHER" id="PTHR47597:SF1">
    <property type="entry name" value="IS A MEMBER OF THE PF|00364 BIOTIN-REQUIRING ENZYMES FAMILY-RELATED"/>
    <property type="match status" value="1"/>
</dbReference>
<comment type="caution">
    <text evidence="4">The sequence shown here is derived from an EMBL/GenBank/DDBJ whole genome shotgun (WGS) entry which is preliminary data.</text>
</comment>
<feature type="compositionally biased region" description="Basic and acidic residues" evidence="2">
    <location>
        <begin position="79"/>
        <end position="88"/>
    </location>
</feature>
<dbReference type="RefSeq" id="WP_221495322.1">
    <property type="nucleotide sequence ID" value="NZ_BMRW01000002.1"/>
</dbReference>
<dbReference type="InterPro" id="IPR053217">
    <property type="entry name" value="ACC_Biotin_Carrier"/>
</dbReference>
<dbReference type="InterPro" id="IPR011053">
    <property type="entry name" value="Single_hybrid_motif"/>
</dbReference>
<dbReference type="PRINTS" id="PR01071">
    <property type="entry name" value="ACOABIOTINCC"/>
</dbReference>
<dbReference type="GO" id="GO:0006633">
    <property type="term" value="P:fatty acid biosynthetic process"/>
    <property type="evidence" value="ECO:0007669"/>
    <property type="project" value="UniProtKB-UniPathway"/>
</dbReference>
<evidence type="ECO:0000313" key="4">
    <source>
        <dbReference type="EMBL" id="MBB4888868.1"/>
    </source>
</evidence>
<keyword evidence="1" id="KW-0275">Fatty acid biosynthesis</keyword>
<keyword evidence="1" id="KW-0444">Lipid biosynthesis</keyword>
<feature type="compositionally biased region" description="Low complexity" evidence="2">
    <location>
        <begin position="55"/>
        <end position="78"/>
    </location>
</feature>
<dbReference type="EMBL" id="JACHJG010000011">
    <property type="protein sequence ID" value="MBB4888868.1"/>
    <property type="molecule type" value="Genomic_DNA"/>
</dbReference>
<dbReference type="Pfam" id="PF00364">
    <property type="entry name" value="Biotin_lipoyl"/>
    <property type="match status" value="1"/>
</dbReference>
<accession>A0A7W7LFR7</accession>
<proteinExistence type="predicted"/>
<dbReference type="InterPro" id="IPR000089">
    <property type="entry name" value="Biotin_lipoyl"/>
</dbReference>
<sequence length="164" mass="17061">MSAWEDDSASSTSAALNLVRDNVLELLKGFDSPPKRLRVQAGGVTLEAEWPQGPPAVNGAVPQPVAAPAGPAEATAPARSDDGPHEVRAPSVGTFYSAPKPGAEPFVKAGDMVVKGAQIAIVEVMKLMIPVEADVTGKVARTLKSDGDPVEYDEPLFHIVPQGT</sequence>
<gene>
    <name evidence="4" type="ORF">FHS38_004943</name>
</gene>
<name>A0A7W7LFR7_STRNE</name>
<keyword evidence="1" id="KW-0443">Lipid metabolism</keyword>
<dbReference type="PROSITE" id="PS50968">
    <property type="entry name" value="BIOTINYL_LIPOYL"/>
    <property type="match status" value="1"/>
</dbReference>
<feature type="region of interest" description="Disordered" evidence="2">
    <location>
        <begin position="47"/>
        <end position="96"/>
    </location>
</feature>
<keyword evidence="1" id="KW-0092">Biotin</keyword>
<dbReference type="SUPFAM" id="SSF51230">
    <property type="entry name" value="Single hybrid motif"/>
    <property type="match status" value="1"/>
</dbReference>
<dbReference type="UniPathway" id="UPA00094"/>
<dbReference type="InterPro" id="IPR001249">
    <property type="entry name" value="AcCoA_biotinCC"/>
</dbReference>
<dbReference type="Gene3D" id="2.40.50.100">
    <property type="match status" value="1"/>
</dbReference>
<evidence type="ECO:0000256" key="1">
    <source>
        <dbReference type="RuleBase" id="RU364072"/>
    </source>
</evidence>
<comment type="pathway">
    <text evidence="1">Lipid metabolism; fatty acid biosynthesis.</text>
</comment>
<comment type="function">
    <text evidence="1">This protein is a component of the acetyl coenzyme A carboxylase complex; first, biotin carboxylase catalyzes the carboxylation of the carrier protein and then the transcarboxylase transfers the carboxyl group to form malonyl-CoA.</text>
</comment>
<keyword evidence="5" id="KW-1185">Reference proteome</keyword>
<feature type="domain" description="Lipoyl-binding" evidence="3">
    <location>
        <begin position="84"/>
        <end position="160"/>
    </location>
</feature>
<dbReference type="GO" id="GO:0009317">
    <property type="term" value="C:acetyl-CoA carboxylase complex"/>
    <property type="evidence" value="ECO:0007669"/>
    <property type="project" value="InterPro"/>
</dbReference>
<dbReference type="Proteomes" id="UP000556436">
    <property type="component" value="Unassembled WGS sequence"/>
</dbReference>
<evidence type="ECO:0000313" key="5">
    <source>
        <dbReference type="Proteomes" id="UP000556436"/>
    </source>
</evidence>
<organism evidence="4 5">
    <name type="scientific">Streptomyces netropsis</name>
    <name type="common">Streptoverticillium netropsis</name>
    <dbReference type="NCBI Taxonomy" id="55404"/>
    <lineage>
        <taxon>Bacteria</taxon>
        <taxon>Bacillati</taxon>
        <taxon>Actinomycetota</taxon>
        <taxon>Actinomycetes</taxon>
        <taxon>Kitasatosporales</taxon>
        <taxon>Streptomycetaceae</taxon>
        <taxon>Streptomyces</taxon>
    </lineage>
</organism>
<reference evidence="4 5" key="1">
    <citation type="submission" date="2020-08" db="EMBL/GenBank/DDBJ databases">
        <title>Genomic Encyclopedia of Type Strains, Phase III (KMG-III): the genomes of soil and plant-associated and newly described type strains.</title>
        <authorList>
            <person name="Whitman W."/>
        </authorList>
    </citation>
    <scope>NUCLEOTIDE SEQUENCE [LARGE SCALE GENOMIC DNA]</scope>
    <source>
        <strain evidence="4 5">CECT 3265</strain>
    </source>
</reference>
<dbReference type="PANTHER" id="PTHR47597">
    <property type="entry name" value="IS A MEMBER OF THE PF|00364 BIOTIN-REQUIRING ENZYMES FAMILY-RELATED"/>
    <property type="match status" value="1"/>
</dbReference>
<evidence type="ECO:0000259" key="3">
    <source>
        <dbReference type="PROSITE" id="PS50968"/>
    </source>
</evidence>
<dbReference type="AlphaFoldDB" id="A0A7W7LFR7"/>